<evidence type="ECO:0000256" key="3">
    <source>
        <dbReference type="ARBA" id="ARBA00023170"/>
    </source>
</evidence>
<keyword evidence="5" id="KW-1185">Reference proteome</keyword>
<dbReference type="Gene3D" id="1.10.565.10">
    <property type="entry name" value="Retinoid X Receptor"/>
    <property type="match status" value="1"/>
</dbReference>
<evidence type="ECO:0000313" key="6">
    <source>
        <dbReference type="WBParaSite" id="Minc3s00622g15241"/>
    </source>
</evidence>
<evidence type="ECO:0000259" key="4">
    <source>
        <dbReference type="PROSITE" id="PS51843"/>
    </source>
</evidence>
<accession>A0A914LL61</accession>
<feature type="domain" description="NR LBD" evidence="4">
    <location>
        <begin position="1"/>
        <end position="107"/>
    </location>
</feature>
<dbReference type="SUPFAM" id="SSF48508">
    <property type="entry name" value="Nuclear receptor ligand-binding domain"/>
    <property type="match status" value="1"/>
</dbReference>
<dbReference type="AlphaFoldDB" id="A0A914LL61"/>
<name>A0A914LL61_MELIC</name>
<evidence type="ECO:0000256" key="2">
    <source>
        <dbReference type="ARBA" id="ARBA00023163"/>
    </source>
</evidence>
<dbReference type="WBParaSite" id="Minc3s00622g15241">
    <property type="protein sequence ID" value="Minc3s00622g15241"/>
    <property type="gene ID" value="Minc3s00622g15241"/>
</dbReference>
<keyword evidence="2" id="KW-0804">Transcription</keyword>
<dbReference type="InterPro" id="IPR035500">
    <property type="entry name" value="NHR-like_dom_sf"/>
</dbReference>
<proteinExistence type="predicted"/>
<dbReference type="Proteomes" id="UP000887563">
    <property type="component" value="Unplaced"/>
</dbReference>
<protein>
    <submittedName>
        <fullName evidence="6">NR LBD domain-containing protein</fullName>
    </submittedName>
</protein>
<dbReference type="InterPro" id="IPR000536">
    <property type="entry name" value="Nucl_hrmn_rcpt_lig-bd"/>
</dbReference>
<evidence type="ECO:0000256" key="1">
    <source>
        <dbReference type="ARBA" id="ARBA00023015"/>
    </source>
</evidence>
<reference evidence="6" key="1">
    <citation type="submission" date="2022-11" db="UniProtKB">
        <authorList>
            <consortium name="WormBaseParasite"/>
        </authorList>
    </citation>
    <scope>IDENTIFICATION</scope>
</reference>
<dbReference type="PROSITE" id="PS51843">
    <property type="entry name" value="NR_LBD"/>
    <property type="match status" value="1"/>
</dbReference>
<sequence length="107" mass="12218">MKPEYVMRKQNFPEPVFNPNKGLFSSIPKPLTDMLLIIVDTARTMPFFDKLDLADKICLITTITLPLKTFHAAYYSSGKKSETFVMPNGLVVRNVFKAINIYKEDVT</sequence>
<keyword evidence="1" id="KW-0805">Transcription regulation</keyword>
<evidence type="ECO:0000313" key="5">
    <source>
        <dbReference type="Proteomes" id="UP000887563"/>
    </source>
</evidence>
<organism evidence="5 6">
    <name type="scientific">Meloidogyne incognita</name>
    <name type="common">Southern root-knot nematode worm</name>
    <name type="synonym">Oxyuris incognita</name>
    <dbReference type="NCBI Taxonomy" id="6306"/>
    <lineage>
        <taxon>Eukaryota</taxon>
        <taxon>Metazoa</taxon>
        <taxon>Ecdysozoa</taxon>
        <taxon>Nematoda</taxon>
        <taxon>Chromadorea</taxon>
        <taxon>Rhabditida</taxon>
        <taxon>Tylenchina</taxon>
        <taxon>Tylenchomorpha</taxon>
        <taxon>Tylenchoidea</taxon>
        <taxon>Meloidogynidae</taxon>
        <taxon>Meloidogyninae</taxon>
        <taxon>Meloidogyne</taxon>
        <taxon>Meloidogyne incognita group</taxon>
    </lineage>
</organism>
<keyword evidence="3" id="KW-0675">Receptor</keyword>